<comment type="caution">
    <text evidence="1">The sequence shown here is derived from an EMBL/GenBank/DDBJ whole genome shotgun (WGS) entry which is preliminary data.</text>
</comment>
<sequence length="284" mass="31881">MNPTLSQEQIDFFNLEGYLVIKSFYDMNRDIEPIHFAIYNIIGLLIKKYNLPFIQAPFSSETFDSCFQDLITHDRKLGSEAYDAVKQIPAFVRLVSSERHDSVFSQIRKNSFPGVAAGGYGIRMDHPGEEKFRAGWHQDYTSQFRSIDGLVFWSPLVQITESIGPLQICPGSHKEGMVPVHTQNGKEPGKTGAYATVLKDEENLLSKYPVVHVLASPGDLLILDFLVIHASGYNVSNRSRWSMQMRHFNFNDPTGIKIGWAGSFAAGKSIESVHPELIADRKGV</sequence>
<protein>
    <submittedName>
        <fullName evidence="1">Phytanoyl-CoA dioxygenase family protein</fullName>
    </submittedName>
</protein>
<evidence type="ECO:0000313" key="2">
    <source>
        <dbReference type="Proteomes" id="UP001596105"/>
    </source>
</evidence>
<keyword evidence="1" id="KW-0223">Dioxygenase</keyword>
<keyword evidence="2" id="KW-1185">Reference proteome</keyword>
<dbReference type="PANTHER" id="PTHR20883:SF14">
    <property type="entry name" value="PHYTANOYL-COA DIOXYGENASE"/>
    <property type="match status" value="1"/>
</dbReference>
<dbReference type="SUPFAM" id="SSF51197">
    <property type="entry name" value="Clavaminate synthase-like"/>
    <property type="match status" value="1"/>
</dbReference>
<dbReference type="EMBL" id="JBHSMH010000041">
    <property type="protein sequence ID" value="MFC5469723.1"/>
    <property type="molecule type" value="Genomic_DNA"/>
</dbReference>
<proteinExistence type="predicted"/>
<name>A0ABW0LV52_9BACL</name>
<dbReference type="InterPro" id="IPR008775">
    <property type="entry name" value="Phytyl_CoA_dOase-like"/>
</dbReference>
<dbReference type="PANTHER" id="PTHR20883">
    <property type="entry name" value="PHYTANOYL-COA DIOXYGENASE DOMAIN CONTAINING 1"/>
    <property type="match status" value="1"/>
</dbReference>
<keyword evidence="1" id="KW-0560">Oxidoreductase</keyword>
<dbReference type="Proteomes" id="UP001596105">
    <property type="component" value="Unassembled WGS sequence"/>
</dbReference>
<accession>A0ABW0LV52</accession>
<dbReference type="GO" id="GO:0051213">
    <property type="term" value="F:dioxygenase activity"/>
    <property type="evidence" value="ECO:0007669"/>
    <property type="project" value="UniProtKB-KW"/>
</dbReference>
<reference evidence="2" key="1">
    <citation type="journal article" date="2019" name="Int. J. Syst. Evol. Microbiol.">
        <title>The Global Catalogue of Microorganisms (GCM) 10K type strain sequencing project: providing services to taxonomists for standard genome sequencing and annotation.</title>
        <authorList>
            <consortium name="The Broad Institute Genomics Platform"/>
            <consortium name="The Broad Institute Genome Sequencing Center for Infectious Disease"/>
            <person name="Wu L."/>
            <person name="Ma J."/>
        </authorList>
    </citation>
    <scope>NUCLEOTIDE SEQUENCE [LARGE SCALE GENOMIC DNA]</scope>
    <source>
        <strain evidence="2">CCUG 57113</strain>
    </source>
</reference>
<gene>
    <name evidence="1" type="ORF">ACFPPD_13400</name>
</gene>
<evidence type="ECO:0000313" key="1">
    <source>
        <dbReference type="EMBL" id="MFC5469723.1"/>
    </source>
</evidence>
<dbReference type="RefSeq" id="WP_209745395.1">
    <property type="nucleotide sequence ID" value="NZ_JBHSMH010000041.1"/>
</dbReference>
<dbReference type="Pfam" id="PF05721">
    <property type="entry name" value="PhyH"/>
    <property type="match status" value="1"/>
</dbReference>
<dbReference type="Gene3D" id="2.60.120.620">
    <property type="entry name" value="q2cbj1_9rhob like domain"/>
    <property type="match status" value="1"/>
</dbReference>
<organism evidence="1 2">
    <name type="scientific">Cohnella suwonensis</name>
    <dbReference type="NCBI Taxonomy" id="696072"/>
    <lineage>
        <taxon>Bacteria</taxon>
        <taxon>Bacillati</taxon>
        <taxon>Bacillota</taxon>
        <taxon>Bacilli</taxon>
        <taxon>Bacillales</taxon>
        <taxon>Paenibacillaceae</taxon>
        <taxon>Cohnella</taxon>
    </lineage>
</organism>